<feature type="domain" description="CBS" evidence="3">
    <location>
        <begin position="85"/>
        <end position="145"/>
    </location>
</feature>
<feature type="domain" description="CBS" evidence="3">
    <location>
        <begin position="231"/>
        <end position="287"/>
    </location>
</feature>
<organism evidence="4 5">
    <name type="scientific">Rosistilla ulvae</name>
    <dbReference type="NCBI Taxonomy" id="1930277"/>
    <lineage>
        <taxon>Bacteria</taxon>
        <taxon>Pseudomonadati</taxon>
        <taxon>Planctomycetota</taxon>
        <taxon>Planctomycetia</taxon>
        <taxon>Pirellulales</taxon>
        <taxon>Pirellulaceae</taxon>
        <taxon>Rosistilla</taxon>
    </lineage>
</organism>
<evidence type="ECO:0000256" key="1">
    <source>
        <dbReference type="ARBA" id="ARBA00023122"/>
    </source>
</evidence>
<sequence length="309" mass="34066">MFLVPKTTCAADVMQTRLTTVGPAVHFSNAVAMLVRRAVSGLPIVEADGTYLGMFSEKCCLRIVQDCPALRDTVGTPPLLASDAMATRLLLLHEEDDVFDGIEQLLSHRVSGAPVLNRNEQFIGIFSEKTSVSVLIQSVFENLPSTQIGPFVNRDRGRIVEETTPLSKIVETFVKTDFRRLPVLRGGHVVGQVSRRDVIKHPKINRWIGHLSDHPHPNRARDVDYNVLAFADTTANTIGPDLDLLSILGLFLSTPYRRLPVLENGRLVGQISRRDVLQKVIDETKQVPAEPHGTSLYLSALGGEFPSFG</sequence>
<dbReference type="InterPro" id="IPR046342">
    <property type="entry name" value="CBS_dom_sf"/>
</dbReference>
<dbReference type="InterPro" id="IPR051257">
    <property type="entry name" value="Diverse_CBS-Domain"/>
</dbReference>
<accession>A0A517LXR7</accession>
<evidence type="ECO:0000259" key="3">
    <source>
        <dbReference type="PROSITE" id="PS51371"/>
    </source>
</evidence>
<dbReference type="PANTHER" id="PTHR43080">
    <property type="entry name" value="CBS DOMAIN-CONTAINING PROTEIN CBSX3, MITOCHONDRIAL"/>
    <property type="match status" value="1"/>
</dbReference>
<name>A0A517LXR7_9BACT</name>
<dbReference type="SUPFAM" id="SSF54631">
    <property type="entry name" value="CBS-domain pair"/>
    <property type="match status" value="3"/>
</dbReference>
<gene>
    <name evidence="4" type="ORF">EC9_16020</name>
</gene>
<dbReference type="EMBL" id="CP036261">
    <property type="protein sequence ID" value="QDS87424.1"/>
    <property type="molecule type" value="Genomic_DNA"/>
</dbReference>
<dbReference type="SMART" id="SM00116">
    <property type="entry name" value="CBS"/>
    <property type="match status" value="4"/>
</dbReference>
<evidence type="ECO:0000313" key="5">
    <source>
        <dbReference type="Proteomes" id="UP000319557"/>
    </source>
</evidence>
<dbReference type="AlphaFoldDB" id="A0A517LXR7"/>
<proteinExistence type="predicted"/>
<keyword evidence="1 2" id="KW-0129">CBS domain</keyword>
<feature type="domain" description="CBS" evidence="3">
    <location>
        <begin position="14"/>
        <end position="73"/>
    </location>
</feature>
<dbReference type="KEGG" id="ruv:EC9_16020"/>
<dbReference type="RefSeq" id="WP_145343780.1">
    <property type="nucleotide sequence ID" value="NZ_CP036261.1"/>
</dbReference>
<dbReference type="PROSITE" id="PS51371">
    <property type="entry name" value="CBS"/>
    <property type="match status" value="4"/>
</dbReference>
<feature type="domain" description="CBS" evidence="3">
    <location>
        <begin position="152"/>
        <end position="208"/>
    </location>
</feature>
<protein>
    <submittedName>
        <fullName evidence="4">Putative voltage-gated ClC-type chloride channel ClcB</fullName>
    </submittedName>
</protein>
<reference evidence="4 5" key="1">
    <citation type="submission" date="2019-02" db="EMBL/GenBank/DDBJ databases">
        <title>Deep-cultivation of Planctomycetes and their phenomic and genomic characterization uncovers novel biology.</title>
        <authorList>
            <person name="Wiegand S."/>
            <person name="Jogler M."/>
            <person name="Boedeker C."/>
            <person name="Pinto D."/>
            <person name="Vollmers J."/>
            <person name="Rivas-Marin E."/>
            <person name="Kohn T."/>
            <person name="Peeters S.H."/>
            <person name="Heuer A."/>
            <person name="Rast P."/>
            <person name="Oberbeckmann S."/>
            <person name="Bunk B."/>
            <person name="Jeske O."/>
            <person name="Meyerdierks A."/>
            <person name="Storesund J.E."/>
            <person name="Kallscheuer N."/>
            <person name="Luecker S."/>
            <person name="Lage O.M."/>
            <person name="Pohl T."/>
            <person name="Merkel B.J."/>
            <person name="Hornburger P."/>
            <person name="Mueller R.-W."/>
            <person name="Bruemmer F."/>
            <person name="Labrenz M."/>
            <person name="Spormann A.M."/>
            <person name="Op den Camp H."/>
            <person name="Overmann J."/>
            <person name="Amann R."/>
            <person name="Jetten M.S.M."/>
            <person name="Mascher T."/>
            <person name="Medema M.H."/>
            <person name="Devos D.P."/>
            <person name="Kaster A.-K."/>
            <person name="Ovreas L."/>
            <person name="Rohde M."/>
            <person name="Galperin M.Y."/>
            <person name="Jogler C."/>
        </authorList>
    </citation>
    <scope>NUCLEOTIDE SEQUENCE [LARGE SCALE GENOMIC DNA]</scope>
    <source>
        <strain evidence="4 5">EC9</strain>
    </source>
</reference>
<keyword evidence="5" id="KW-1185">Reference proteome</keyword>
<evidence type="ECO:0000313" key="4">
    <source>
        <dbReference type="EMBL" id="QDS87424.1"/>
    </source>
</evidence>
<dbReference type="InterPro" id="IPR000644">
    <property type="entry name" value="CBS_dom"/>
</dbReference>
<dbReference type="Gene3D" id="3.10.580.10">
    <property type="entry name" value="CBS-domain"/>
    <property type="match status" value="3"/>
</dbReference>
<dbReference type="CDD" id="cd02205">
    <property type="entry name" value="CBS_pair_SF"/>
    <property type="match status" value="1"/>
</dbReference>
<dbReference type="Proteomes" id="UP000319557">
    <property type="component" value="Chromosome"/>
</dbReference>
<dbReference type="Pfam" id="PF00571">
    <property type="entry name" value="CBS"/>
    <property type="match status" value="4"/>
</dbReference>
<evidence type="ECO:0000256" key="2">
    <source>
        <dbReference type="PROSITE-ProRule" id="PRU00703"/>
    </source>
</evidence>
<dbReference type="OrthoDB" id="9790355at2"/>
<dbReference type="PANTHER" id="PTHR43080:SF26">
    <property type="entry name" value="REGULATORY PROTEIN"/>
    <property type="match status" value="1"/>
</dbReference>